<dbReference type="OrthoDB" id="2745898at2759"/>
<dbReference type="HOGENOM" id="CLU_678009_0_0_1"/>
<dbReference type="EMBL" id="KL142372">
    <property type="protein sequence ID" value="KDR80471.1"/>
    <property type="molecule type" value="Genomic_DNA"/>
</dbReference>
<organism evidence="1 2">
    <name type="scientific">Galerina marginata (strain CBS 339.88)</name>
    <dbReference type="NCBI Taxonomy" id="685588"/>
    <lineage>
        <taxon>Eukaryota</taxon>
        <taxon>Fungi</taxon>
        <taxon>Dikarya</taxon>
        <taxon>Basidiomycota</taxon>
        <taxon>Agaricomycotina</taxon>
        <taxon>Agaricomycetes</taxon>
        <taxon>Agaricomycetidae</taxon>
        <taxon>Agaricales</taxon>
        <taxon>Agaricineae</taxon>
        <taxon>Strophariaceae</taxon>
        <taxon>Galerina</taxon>
    </lineage>
</organism>
<evidence type="ECO:0000313" key="1">
    <source>
        <dbReference type="EMBL" id="KDR80471.1"/>
    </source>
</evidence>
<proteinExistence type="predicted"/>
<accession>A0A067TBH8</accession>
<keyword evidence="2" id="KW-1185">Reference proteome</keyword>
<dbReference type="Proteomes" id="UP000027222">
    <property type="component" value="Unassembled WGS sequence"/>
</dbReference>
<name>A0A067TBH8_GALM3</name>
<dbReference type="AlphaFoldDB" id="A0A067TBH8"/>
<gene>
    <name evidence="1" type="ORF">GALMADRAFT_1201967</name>
</gene>
<evidence type="ECO:0008006" key="3">
    <source>
        <dbReference type="Google" id="ProtNLM"/>
    </source>
</evidence>
<evidence type="ECO:0000313" key="2">
    <source>
        <dbReference type="Proteomes" id="UP000027222"/>
    </source>
</evidence>
<sequence>MTSVPRLPPELIALIFDCIVADKDWPTLKSCAVLSSAYLPLARKRLFSEITLRLRGSPNPIAIRDVVRRIQGLCDLLARNPDTSRCVRSIAVLDSYPVYDSQWITQQTALPRLLDMLHHVRTLSFGCEVGYLQWSLFSVELREALRTLFRSPLLTKLEVCNLGGVPGTALNTSVRFMYLNNVNTLREDPVSAMFSMDQVETGTVDPLPPTRDIRLCYLHIRTVSMVNTNSAWGVIEAHADKLKFIRWRCWEDAQARDGVSFPGLLDLGKLPALRKLSVRMSYGKVGRDLLGFCDMLEAITRPSSLRFLDLAILYPLQWNPHESHDLSTHEFWRRLAEVLLKSEYRTLHKVTVELTVHEKMCMWNGRRVNSVVEFRNKMKLTLRRLLNMSTLHFKLKVHGFHLDAHE</sequence>
<reference evidence="2" key="1">
    <citation type="journal article" date="2014" name="Proc. Natl. Acad. Sci. U.S.A.">
        <title>Extensive sampling of basidiomycete genomes demonstrates inadequacy of the white-rot/brown-rot paradigm for wood decay fungi.</title>
        <authorList>
            <person name="Riley R."/>
            <person name="Salamov A.A."/>
            <person name="Brown D.W."/>
            <person name="Nagy L.G."/>
            <person name="Floudas D."/>
            <person name="Held B.W."/>
            <person name="Levasseur A."/>
            <person name="Lombard V."/>
            <person name="Morin E."/>
            <person name="Otillar R."/>
            <person name="Lindquist E.A."/>
            <person name="Sun H."/>
            <person name="LaButti K.M."/>
            <person name="Schmutz J."/>
            <person name="Jabbour D."/>
            <person name="Luo H."/>
            <person name="Baker S.E."/>
            <person name="Pisabarro A.G."/>
            <person name="Walton J.D."/>
            <person name="Blanchette R.A."/>
            <person name="Henrissat B."/>
            <person name="Martin F."/>
            <person name="Cullen D."/>
            <person name="Hibbett D.S."/>
            <person name="Grigoriev I.V."/>
        </authorList>
    </citation>
    <scope>NUCLEOTIDE SEQUENCE [LARGE SCALE GENOMIC DNA]</scope>
    <source>
        <strain evidence="2">CBS 339.88</strain>
    </source>
</reference>
<protein>
    <recommendedName>
        <fullName evidence="3">F-box domain-containing protein</fullName>
    </recommendedName>
</protein>